<dbReference type="Pfam" id="PF18578">
    <property type="entry name" value="Raf1_N"/>
    <property type="match status" value="1"/>
</dbReference>
<feature type="domain" description="Rubisco accumulation factor 1 C-terminal" evidence="2">
    <location>
        <begin position="403"/>
        <end position="554"/>
    </location>
</feature>
<dbReference type="InterPro" id="IPR040781">
    <property type="entry name" value="Raf1_HTH"/>
</dbReference>
<gene>
    <name evidence="5" type="ORF">TanjilG_31680</name>
</gene>
<dbReference type="EMBL" id="CM007364">
    <property type="protein sequence ID" value="OIW13791.1"/>
    <property type="molecule type" value="Genomic_DNA"/>
</dbReference>
<evidence type="ECO:0000259" key="3">
    <source>
        <dbReference type="Pfam" id="PF18578"/>
    </source>
</evidence>
<sequence length="567" mass="63494">MLSLSVNTLNLNPISPNHHHHHHHRTNSLKPISATLNFDRFSNNPPPIQQNLYQPFRPPPTPLPSKFSKLDLAARIDILANRLGQWYEYAPLIPALFREGFSPPSLEEATGITGARQIQHLQTLSSSPIPSSTMLSLSVNTLNLNPISPNHHHHHHHRTNSLKPISATLNFDRFSNNPPPIQQNLYQPFRPPPTPLPSKFSKLDLAARIDILANRLGQWYEYAPLIPALFREGFSPPSLEEATGITGVEQNRLIVASQVRESLIHSKADPEIIAAFDNGGEQLLYEIRLLSASQRTAAASFIVQNGFDGKGAQELARSIKDYPSRRGDKGWEKFDYNLPGDCLSFMYYRQAMEHRDLLERASVLDQALRVAESEKAKNTVLGELRRKDGVEDDKEDEVEIVRVPVVRLKIGEVAEATSVVVLPVCKAEKTGREISEAPFECRSEGEFGVVVADKGWERWVVLPRWDPLVGLGKGGVVISFPDARVLPWKAKRWYKEESILVVADRNQREVGADDGFYLVKVDGGGLKVERGLALKEIGVEESLGAVVLVVRPPRDEDDEQLSEEDWD</sequence>
<feature type="domain" description="Rubisco accumulation factor 1 helix turn helix" evidence="4">
    <location>
        <begin position="73"/>
        <end position="118"/>
    </location>
</feature>
<dbReference type="Gramene" id="OIW13791">
    <property type="protein sequence ID" value="OIW13791"/>
    <property type="gene ID" value="TanjilG_31680"/>
</dbReference>
<evidence type="ECO:0000256" key="1">
    <source>
        <dbReference type="ARBA" id="ARBA00023186"/>
    </source>
</evidence>
<organism evidence="5 6">
    <name type="scientific">Lupinus angustifolius</name>
    <name type="common">Narrow-leaved blue lupine</name>
    <dbReference type="NCBI Taxonomy" id="3871"/>
    <lineage>
        <taxon>Eukaryota</taxon>
        <taxon>Viridiplantae</taxon>
        <taxon>Streptophyta</taxon>
        <taxon>Embryophyta</taxon>
        <taxon>Tracheophyta</taxon>
        <taxon>Spermatophyta</taxon>
        <taxon>Magnoliopsida</taxon>
        <taxon>eudicotyledons</taxon>
        <taxon>Gunneridae</taxon>
        <taxon>Pentapetalae</taxon>
        <taxon>rosids</taxon>
        <taxon>fabids</taxon>
        <taxon>Fabales</taxon>
        <taxon>Fabaceae</taxon>
        <taxon>Papilionoideae</taxon>
        <taxon>50 kb inversion clade</taxon>
        <taxon>genistoids sensu lato</taxon>
        <taxon>core genistoids</taxon>
        <taxon>Genisteae</taxon>
        <taxon>Lupinus</taxon>
    </lineage>
</organism>
<dbReference type="Pfam" id="PF18579">
    <property type="entry name" value="Raf1_HTH"/>
    <property type="match status" value="2"/>
</dbReference>
<protein>
    <recommendedName>
        <fullName evidence="7">Rubisco accumulation factor 1 C-terminal domain-containing protein</fullName>
    </recommendedName>
</protein>
<dbReference type="PANTHER" id="PTHR35299:SF3">
    <property type="entry name" value="RUBISCO ACCUMULATION FACTOR 1.2, CHLOROPLASTIC"/>
    <property type="match status" value="1"/>
</dbReference>
<dbReference type="InterPro" id="IPR040858">
    <property type="entry name" value="Raf1_C"/>
</dbReference>
<name>A0A4P1RLN4_LUPAN</name>
<evidence type="ECO:0000259" key="2">
    <source>
        <dbReference type="Pfam" id="PF18087"/>
    </source>
</evidence>
<dbReference type="Pfam" id="PF18087">
    <property type="entry name" value="RuBisCo_chap_C"/>
    <property type="match status" value="1"/>
</dbReference>
<reference evidence="5 6" key="1">
    <citation type="journal article" date="2017" name="Plant Biotechnol. J.">
        <title>A comprehensive draft genome sequence for lupin (Lupinus angustifolius), an emerging health food: insights into plant-microbe interactions and legume evolution.</title>
        <authorList>
            <person name="Hane J.K."/>
            <person name="Ming Y."/>
            <person name="Kamphuis L.G."/>
            <person name="Nelson M.N."/>
            <person name="Garg G."/>
            <person name="Atkins C.A."/>
            <person name="Bayer P.E."/>
            <person name="Bravo A."/>
            <person name="Bringans S."/>
            <person name="Cannon S."/>
            <person name="Edwards D."/>
            <person name="Foley R."/>
            <person name="Gao L.L."/>
            <person name="Harrison M.J."/>
            <person name="Huang W."/>
            <person name="Hurgobin B."/>
            <person name="Li S."/>
            <person name="Liu C.W."/>
            <person name="McGrath A."/>
            <person name="Morahan G."/>
            <person name="Murray J."/>
            <person name="Weller J."/>
            <person name="Jian J."/>
            <person name="Singh K.B."/>
        </authorList>
    </citation>
    <scope>NUCLEOTIDE SEQUENCE [LARGE SCALE GENOMIC DNA]</scope>
    <source>
        <strain evidence="6">cv. Tanjil</strain>
        <tissue evidence="5">Whole plant</tissue>
    </source>
</reference>
<dbReference type="Proteomes" id="UP000188354">
    <property type="component" value="Chromosome LG04"/>
</dbReference>
<evidence type="ECO:0000313" key="5">
    <source>
        <dbReference type="EMBL" id="OIW13791.1"/>
    </source>
</evidence>
<dbReference type="AlphaFoldDB" id="A0A4P1RLN4"/>
<dbReference type="GO" id="GO:0009507">
    <property type="term" value="C:chloroplast"/>
    <property type="evidence" value="ECO:0007669"/>
    <property type="project" value="TreeGrafter"/>
</dbReference>
<dbReference type="PANTHER" id="PTHR35299">
    <property type="entry name" value="RUBISCO ACCUMULATION FACTOR 1"/>
    <property type="match status" value="1"/>
</dbReference>
<accession>A0A4P1RLN4</accession>
<dbReference type="InterPro" id="IPR041358">
    <property type="entry name" value="Raf1_N"/>
</dbReference>
<evidence type="ECO:0000313" key="6">
    <source>
        <dbReference type="Proteomes" id="UP000188354"/>
    </source>
</evidence>
<dbReference type="GO" id="GO:0110102">
    <property type="term" value="P:ribulose bisphosphate carboxylase complex assembly"/>
    <property type="evidence" value="ECO:0007669"/>
    <property type="project" value="UniProtKB-ARBA"/>
</dbReference>
<feature type="domain" description="Rubisco accumulation factor 1 helix turn helix" evidence="4">
    <location>
        <begin position="206"/>
        <end position="263"/>
    </location>
</feature>
<keyword evidence="6" id="KW-1185">Reference proteome</keyword>
<evidence type="ECO:0000259" key="4">
    <source>
        <dbReference type="Pfam" id="PF18579"/>
    </source>
</evidence>
<evidence type="ECO:0008006" key="7">
    <source>
        <dbReference type="Google" id="ProtNLM"/>
    </source>
</evidence>
<dbReference type="InterPro" id="IPR037494">
    <property type="entry name" value="RAF1"/>
</dbReference>
<keyword evidence="1" id="KW-0143">Chaperone</keyword>
<proteinExistence type="predicted"/>
<dbReference type="STRING" id="3871.A0A4P1RLN4"/>
<feature type="domain" description="Rubisco accumulation factor 1 alpha-helical" evidence="3">
    <location>
        <begin position="276"/>
        <end position="383"/>
    </location>
</feature>